<name>A0AAD8ZBZ3_9TELE</name>
<keyword evidence="5" id="KW-1185">Reference proteome</keyword>
<organism evidence="4 5">
    <name type="scientific">Electrophorus voltai</name>
    <dbReference type="NCBI Taxonomy" id="2609070"/>
    <lineage>
        <taxon>Eukaryota</taxon>
        <taxon>Metazoa</taxon>
        <taxon>Chordata</taxon>
        <taxon>Craniata</taxon>
        <taxon>Vertebrata</taxon>
        <taxon>Euteleostomi</taxon>
        <taxon>Actinopterygii</taxon>
        <taxon>Neopterygii</taxon>
        <taxon>Teleostei</taxon>
        <taxon>Ostariophysi</taxon>
        <taxon>Gymnotiformes</taxon>
        <taxon>Gymnotoidei</taxon>
        <taxon>Gymnotidae</taxon>
        <taxon>Electrophorus</taxon>
    </lineage>
</organism>
<evidence type="ECO:0000256" key="1">
    <source>
        <dbReference type="ARBA" id="ARBA00010879"/>
    </source>
</evidence>
<dbReference type="InterPro" id="IPR000477">
    <property type="entry name" value="RT_dom"/>
</dbReference>
<protein>
    <recommendedName>
        <fullName evidence="2">ribonuclease H</fullName>
        <ecNumber evidence="2">3.1.26.4</ecNumber>
    </recommendedName>
</protein>
<accession>A0AAD8ZBZ3</accession>
<dbReference type="InterPro" id="IPR043502">
    <property type="entry name" value="DNA/RNA_pol_sf"/>
</dbReference>
<evidence type="ECO:0000313" key="4">
    <source>
        <dbReference type="EMBL" id="KAK1796557.1"/>
    </source>
</evidence>
<evidence type="ECO:0000313" key="5">
    <source>
        <dbReference type="Proteomes" id="UP001239994"/>
    </source>
</evidence>
<dbReference type="AlphaFoldDB" id="A0AAD8ZBZ3"/>
<proteinExistence type="inferred from homology"/>
<dbReference type="InterPro" id="IPR043128">
    <property type="entry name" value="Rev_trsase/Diguanyl_cyclase"/>
</dbReference>
<dbReference type="GO" id="GO:0004523">
    <property type="term" value="F:RNA-DNA hybrid ribonuclease activity"/>
    <property type="evidence" value="ECO:0007669"/>
    <property type="project" value="UniProtKB-EC"/>
</dbReference>
<dbReference type="Gene3D" id="3.30.70.270">
    <property type="match status" value="1"/>
</dbReference>
<dbReference type="Proteomes" id="UP001239994">
    <property type="component" value="Unassembled WGS sequence"/>
</dbReference>
<dbReference type="PANTHER" id="PTHR24559:SF444">
    <property type="entry name" value="REVERSE TRANSCRIPTASE DOMAIN-CONTAINING PROTEIN"/>
    <property type="match status" value="1"/>
</dbReference>
<evidence type="ECO:0000256" key="2">
    <source>
        <dbReference type="ARBA" id="ARBA00012180"/>
    </source>
</evidence>
<dbReference type="EC" id="3.1.26.4" evidence="2"/>
<dbReference type="SUPFAM" id="SSF56672">
    <property type="entry name" value="DNA/RNA polymerases"/>
    <property type="match status" value="1"/>
</dbReference>
<dbReference type="PANTHER" id="PTHR24559">
    <property type="entry name" value="TRANSPOSON TY3-I GAG-POL POLYPROTEIN"/>
    <property type="match status" value="1"/>
</dbReference>
<reference evidence="4" key="1">
    <citation type="submission" date="2023-03" db="EMBL/GenBank/DDBJ databases">
        <title>Electrophorus voltai genome.</title>
        <authorList>
            <person name="Bian C."/>
        </authorList>
    </citation>
    <scope>NUCLEOTIDE SEQUENCE</scope>
    <source>
        <strain evidence="4">CB-2022</strain>
        <tissue evidence="4">Muscle</tissue>
    </source>
</reference>
<sequence>MDIRRTTEEQRTTQEERALFMFRRLFHASYLQEVQAGISPRSAGADVQQLRRGMSGKLLSARPSATMNEPGVLPYGLATAPSIFQAYIKEVLREYLGRSVVAYINDILSYSSNWNQYVLDERAVLQTLLRNHLYCKAEK</sequence>
<comment type="caution">
    <text evidence="4">The sequence shown here is derived from an EMBL/GenBank/DDBJ whole genome shotgun (WGS) entry which is preliminary data.</text>
</comment>
<evidence type="ECO:0000259" key="3">
    <source>
        <dbReference type="Pfam" id="PF00078"/>
    </source>
</evidence>
<dbReference type="Pfam" id="PF00078">
    <property type="entry name" value="RVT_1"/>
    <property type="match status" value="1"/>
</dbReference>
<feature type="domain" description="Reverse transcriptase" evidence="3">
    <location>
        <begin position="70"/>
        <end position="139"/>
    </location>
</feature>
<comment type="similarity">
    <text evidence="1">Belongs to the beta type-B retroviral polymerase family. HERV class-II K(HML-2) pol subfamily.</text>
</comment>
<gene>
    <name evidence="4" type="ORF">P4O66_009591</name>
</gene>
<dbReference type="EMBL" id="JAROKS010000015">
    <property type="protein sequence ID" value="KAK1796557.1"/>
    <property type="molecule type" value="Genomic_DNA"/>
</dbReference>
<dbReference type="InterPro" id="IPR053134">
    <property type="entry name" value="RNA-dir_DNA_polymerase"/>
</dbReference>